<evidence type="ECO:0000313" key="2">
    <source>
        <dbReference type="EMBL" id="SVA35337.1"/>
    </source>
</evidence>
<protein>
    <recommendedName>
        <fullName evidence="3">Nascent polypeptide-associated complex protein</fullName>
    </recommendedName>
</protein>
<evidence type="ECO:0000256" key="1">
    <source>
        <dbReference type="SAM" id="MobiDB-lite"/>
    </source>
</evidence>
<gene>
    <name evidence="2" type="ORF">METZ01_LOCUS88191</name>
</gene>
<organism evidence="2">
    <name type="scientific">marine metagenome</name>
    <dbReference type="NCBI Taxonomy" id="408172"/>
    <lineage>
        <taxon>unclassified sequences</taxon>
        <taxon>metagenomes</taxon>
        <taxon>ecological metagenomes</taxon>
    </lineage>
</organism>
<reference evidence="2" key="1">
    <citation type="submission" date="2018-05" db="EMBL/GenBank/DDBJ databases">
        <authorList>
            <person name="Lanie J.A."/>
            <person name="Ng W.-L."/>
            <person name="Kazmierczak K.M."/>
            <person name="Andrzejewski T.M."/>
            <person name="Davidsen T.M."/>
            <person name="Wayne K.J."/>
            <person name="Tettelin H."/>
            <person name="Glass J.I."/>
            <person name="Rusch D."/>
            <person name="Podicherti R."/>
            <person name="Tsui H.-C.T."/>
            <person name="Winkler M.E."/>
        </authorList>
    </citation>
    <scope>NUCLEOTIDE SEQUENCE</scope>
</reference>
<feature type="region of interest" description="Disordered" evidence="1">
    <location>
        <begin position="1"/>
        <end position="24"/>
    </location>
</feature>
<dbReference type="AlphaFoldDB" id="A0A381V6P2"/>
<proteinExistence type="predicted"/>
<sequence>MMRGGNRQMRRMMDKMGLDMEEIP</sequence>
<accession>A0A381V6P2</accession>
<feature type="non-terminal residue" evidence="2">
    <location>
        <position position="24"/>
    </location>
</feature>
<dbReference type="EMBL" id="UINC01007842">
    <property type="protein sequence ID" value="SVA35337.1"/>
    <property type="molecule type" value="Genomic_DNA"/>
</dbReference>
<name>A0A381V6P2_9ZZZZ</name>
<evidence type="ECO:0008006" key="3">
    <source>
        <dbReference type="Google" id="ProtNLM"/>
    </source>
</evidence>